<evidence type="ECO:0000313" key="8">
    <source>
        <dbReference type="EMBL" id="MBS2097078.1"/>
    </source>
</evidence>
<dbReference type="InterPro" id="IPR004089">
    <property type="entry name" value="MCPsignal_dom"/>
</dbReference>
<evidence type="ECO:0000256" key="3">
    <source>
        <dbReference type="PROSITE-ProRule" id="PRU00284"/>
    </source>
</evidence>
<dbReference type="Gene3D" id="1.10.287.950">
    <property type="entry name" value="Methyl-accepting chemotaxis protein"/>
    <property type="match status" value="1"/>
</dbReference>
<proteinExistence type="inferred from homology"/>
<dbReference type="Pfam" id="PF17201">
    <property type="entry name" value="Cache_3-Cache_2"/>
    <property type="match status" value="1"/>
</dbReference>
<evidence type="ECO:0000256" key="5">
    <source>
        <dbReference type="SAM" id="Phobius"/>
    </source>
</evidence>
<feature type="transmembrane region" description="Helical" evidence="5">
    <location>
        <begin position="303"/>
        <end position="321"/>
    </location>
</feature>
<evidence type="ECO:0000259" key="7">
    <source>
        <dbReference type="PROSITE" id="PS50885"/>
    </source>
</evidence>
<dbReference type="InterPro" id="IPR051310">
    <property type="entry name" value="MCP_chemotaxis"/>
</dbReference>
<comment type="similarity">
    <text evidence="2">Belongs to the methyl-accepting chemotaxis (MCP) protein family.</text>
</comment>
<sequence>MVVIFGTLTFYTVTTQKVAILNDAHSRLSEQVDDISKFLDNEIKLNQEQVNIGLHYVESYFSNLGELKVDGKNQIDFNATNQITKDQKYVSLDKWTINGETIQGENSIVDAIKDKIGGTATIFQRIEDGYLRISTNVINNEGKRAIGTYIPDSSPVAQTISSGKAFFGRAFVVNDWYLTGYSPIIINDEVQGILYFGVNEKDLGGLKELFYAKTYYNNGYPFLLESDGEILIHKSLEGTNLSDQPIYEAIKASKEQVGRLETTWENEDVEIYYEYIESIDSYVIALVYHDDLMQPVTMARRSILLAMFVSLVLFFLINTYLSNNISKGLNKGVDLAKALSEGDLSYQIDLNQKDEVGILADALSKMSYKLKEIITSVQQGANNVSEASSQLSTASEQISQGASEQASSSEEVSSSMEEMVANIEQNNYNSKQATETVQATAKSIQTGYETAKDAAHSMVDIAEKIQIINDIAMQTNILALNAAVESARAGEHGRGFAVVAAEVRKLAERSKVAAEEILTVSNNGVEKAQVAGKQLSLVIPEIEKAVGLVNEIAAASHEQNQGSEQINSAIQELSNITQQNAASSEEMATGSEELASQAEQLSEIISFFKI</sequence>
<dbReference type="EMBL" id="JAGUCO010000001">
    <property type="protein sequence ID" value="MBS2097078.1"/>
    <property type="molecule type" value="Genomic_DNA"/>
</dbReference>
<evidence type="ECO:0000256" key="1">
    <source>
        <dbReference type="ARBA" id="ARBA00022500"/>
    </source>
</evidence>
<comment type="caution">
    <text evidence="8">The sequence shown here is derived from an EMBL/GenBank/DDBJ whole genome shotgun (WGS) entry which is preliminary data.</text>
</comment>
<dbReference type="PANTHER" id="PTHR43531:SF11">
    <property type="entry name" value="METHYL-ACCEPTING CHEMOTAXIS PROTEIN 3"/>
    <property type="match status" value="1"/>
</dbReference>
<gene>
    <name evidence="8" type="ORF">KEM10_02235</name>
</gene>
<dbReference type="InterPro" id="IPR029151">
    <property type="entry name" value="Sensor-like_sf"/>
</dbReference>
<accession>A0ABS5JQB9</accession>
<protein>
    <submittedName>
        <fullName evidence="8">Methyl-accepting chemotaxis protein</fullName>
    </submittedName>
</protein>
<feature type="compositionally biased region" description="Low complexity" evidence="4">
    <location>
        <begin position="394"/>
        <end position="416"/>
    </location>
</feature>
<evidence type="ECO:0000256" key="4">
    <source>
        <dbReference type="SAM" id="MobiDB-lite"/>
    </source>
</evidence>
<dbReference type="PROSITE" id="PS50111">
    <property type="entry name" value="CHEMOTAXIS_TRANSDUC_2"/>
    <property type="match status" value="1"/>
</dbReference>
<dbReference type="InterPro" id="IPR004090">
    <property type="entry name" value="Chemotax_Me-accpt_rcpt"/>
</dbReference>
<keyword evidence="1" id="KW-0145">Chemotaxis</keyword>
<dbReference type="SMART" id="SM00283">
    <property type="entry name" value="MA"/>
    <property type="match status" value="1"/>
</dbReference>
<dbReference type="PANTHER" id="PTHR43531">
    <property type="entry name" value="PROTEIN ICFG"/>
    <property type="match status" value="1"/>
</dbReference>
<dbReference type="SUPFAM" id="SSF58104">
    <property type="entry name" value="Methyl-accepting chemotaxis protein (MCP) signaling domain"/>
    <property type="match status" value="1"/>
</dbReference>
<evidence type="ECO:0000259" key="6">
    <source>
        <dbReference type="PROSITE" id="PS50111"/>
    </source>
</evidence>
<organism evidence="8 9">
    <name type="scientific">Carboxylicivirga linearis</name>
    <dbReference type="NCBI Taxonomy" id="1628157"/>
    <lineage>
        <taxon>Bacteria</taxon>
        <taxon>Pseudomonadati</taxon>
        <taxon>Bacteroidota</taxon>
        <taxon>Bacteroidia</taxon>
        <taxon>Marinilabiliales</taxon>
        <taxon>Marinilabiliaceae</taxon>
        <taxon>Carboxylicivirga</taxon>
    </lineage>
</organism>
<name>A0ABS5JQB9_9BACT</name>
<reference evidence="8 9" key="1">
    <citation type="journal article" date="2015" name="Int. J. Syst. Evol. Microbiol.">
        <title>Carboxylicivirga linearis sp. nov., isolated from a sea cucumber culture pond.</title>
        <authorList>
            <person name="Wang F.Q."/>
            <person name="Zhou Y.X."/>
            <person name="Lin X.Z."/>
            <person name="Chen G.J."/>
            <person name="Du Z.J."/>
        </authorList>
    </citation>
    <scope>NUCLEOTIDE SEQUENCE [LARGE SCALE GENOMIC DNA]</scope>
    <source>
        <strain evidence="8 9">FB218</strain>
    </source>
</reference>
<dbReference type="InterPro" id="IPR033462">
    <property type="entry name" value="Cache_3-Cache_2"/>
</dbReference>
<evidence type="ECO:0000313" key="9">
    <source>
        <dbReference type="Proteomes" id="UP000708576"/>
    </source>
</evidence>
<keyword evidence="3" id="KW-0807">Transducer</keyword>
<dbReference type="InterPro" id="IPR003660">
    <property type="entry name" value="HAMP_dom"/>
</dbReference>
<dbReference type="PROSITE" id="PS50885">
    <property type="entry name" value="HAMP"/>
    <property type="match status" value="1"/>
</dbReference>
<dbReference type="SUPFAM" id="SSF103190">
    <property type="entry name" value="Sensory domain-like"/>
    <property type="match status" value="1"/>
</dbReference>
<feature type="domain" description="Methyl-accepting transducer" evidence="6">
    <location>
        <begin position="380"/>
        <end position="595"/>
    </location>
</feature>
<dbReference type="Pfam" id="PF00015">
    <property type="entry name" value="MCPsignal"/>
    <property type="match status" value="1"/>
</dbReference>
<dbReference type="PRINTS" id="PR00260">
    <property type="entry name" value="CHEMTRNSDUCR"/>
</dbReference>
<keyword evidence="5" id="KW-0472">Membrane</keyword>
<dbReference type="RefSeq" id="WP_212212918.1">
    <property type="nucleotide sequence ID" value="NZ_JAGUCO010000001.1"/>
</dbReference>
<dbReference type="Pfam" id="PF00672">
    <property type="entry name" value="HAMP"/>
    <property type="match status" value="1"/>
</dbReference>
<dbReference type="SMART" id="SM00304">
    <property type="entry name" value="HAMP"/>
    <property type="match status" value="1"/>
</dbReference>
<dbReference type="Gene3D" id="3.30.450.20">
    <property type="entry name" value="PAS domain"/>
    <property type="match status" value="1"/>
</dbReference>
<feature type="domain" description="HAMP" evidence="7">
    <location>
        <begin position="323"/>
        <end position="375"/>
    </location>
</feature>
<dbReference type="CDD" id="cd06225">
    <property type="entry name" value="HAMP"/>
    <property type="match status" value="1"/>
</dbReference>
<keyword evidence="5" id="KW-0812">Transmembrane</keyword>
<dbReference type="Proteomes" id="UP000708576">
    <property type="component" value="Unassembled WGS sequence"/>
</dbReference>
<feature type="region of interest" description="Disordered" evidence="4">
    <location>
        <begin position="388"/>
        <end position="416"/>
    </location>
</feature>
<keyword evidence="9" id="KW-1185">Reference proteome</keyword>
<evidence type="ECO:0000256" key="2">
    <source>
        <dbReference type="ARBA" id="ARBA00029447"/>
    </source>
</evidence>
<keyword evidence="5" id="KW-1133">Transmembrane helix</keyword>